<evidence type="ECO:0000256" key="7">
    <source>
        <dbReference type="ARBA" id="ARBA00022927"/>
    </source>
</evidence>
<keyword evidence="13" id="KW-1185">Reference proteome</keyword>
<protein>
    <recommendedName>
        <fullName evidence="3">Autophagy-related protein 3</fullName>
    </recommendedName>
    <alternativeName>
        <fullName evidence="9 10">Autophagy-related E2-like conjugation enzyme ATG3</fullName>
    </alternativeName>
</protein>
<evidence type="ECO:0000256" key="2">
    <source>
        <dbReference type="ARBA" id="ARBA00007683"/>
    </source>
</evidence>
<evidence type="ECO:0000256" key="11">
    <source>
        <dbReference type="SAM" id="MobiDB-lite"/>
    </source>
</evidence>
<feature type="compositionally biased region" description="Acidic residues" evidence="11">
    <location>
        <begin position="146"/>
        <end position="160"/>
    </location>
</feature>
<dbReference type="GO" id="GO:0000407">
    <property type="term" value="C:phagophore assembly site"/>
    <property type="evidence" value="ECO:0007669"/>
    <property type="project" value="TreeGrafter"/>
</dbReference>
<evidence type="ECO:0000313" key="12">
    <source>
        <dbReference type="EMBL" id="CAF9905231.1"/>
    </source>
</evidence>
<dbReference type="InterPro" id="IPR007135">
    <property type="entry name" value="Atg3/Atg10"/>
</dbReference>
<keyword evidence="6" id="KW-0833">Ubl conjugation pathway</keyword>
<dbReference type="GO" id="GO:0000045">
    <property type="term" value="P:autophagosome assembly"/>
    <property type="evidence" value="ECO:0007669"/>
    <property type="project" value="TreeGrafter"/>
</dbReference>
<name>A0A8H3EDQ5_9LECA</name>
<dbReference type="OrthoDB" id="1584384at2759"/>
<evidence type="ECO:0000256" key="3">
    <source>
        <dbReference type="ARBA" id="ARBA00018067"/>
    </source>
</evidence>
<dbReference type="PANTHER" id="PTHR12866:SF2">
    <property type="entry name" value="UBIQUITIN-LIKE-CONJUGATING ENZYME ATG3"/>
    <property type="match status" value="1"/>
</dbReference>
<evidence type="ECO:0000256" key="9">
    <source>
        <dbReference type="ARBA" id="ARBA00032144"/>
    </source>
</evidence>
<dbReference type="Pfam" id="PF03987">
    <property type="entry name" value="Autophagy_act_C"/>
    <property type="match status" value="1"/>
</dbReference>
<gene>
    <name evidence="12" type="ORF">GOMPHAMPRED_003085</name>
</gene>
<keyword evidence="4" id="KW-0813">Transport</keyword>
<dbReference type="GO" id="GO:0000422">
    <property type="term" value="P:autophagy of mitochondrion"/>
    <property type="evidence" value="ECO:0007669"/>
    <property type="project" value="TreeGrafter"/>
</dbReference>
<evidence type="ECO:0000256" key="5">
    <source>
        <dbReference type="ARBA" id="ARBA00022490"/>
    </source>
</evidence>
<evidence type="ECO:0000256" key="6">
    <source>
        <dbReference type="ARBA" id="ARBA00022786"/>
    </source>
</evidence>
<accession>A0A8H3EDQ5</accession>
<dbReference type="GO" id="GO:0061723">
    <property type="term" value="P:glycophagy"/>
    <property type="evidence" value="ECO:0007669"/>
    <property type="project" value="TreeGrafter"/>
</dbReference>
<feature type="region of interest" description="Disordered" evidence="11">
    <location>
        <begin position="139"/>
        <end position="160"/>
    </location>
</feature>
<proteinExistence type="inferred from homology"/>
<organism evidence="12 13">
    <name type="scientific">Gomphillus americanus</name>
    <dbReference type="NCBI Taxonomy" id="1940652"/>
    <lineage>
        <taxon>Eukaryota</taxon>
        <taxon>Fungi</taxon>
        <taxon>Dikarya</taxon>
        <taxon>Ascomycota</taxon>
        <taxon>Pezizomycotina</taxon>
        <taxon>Lecanoromycetes</taxon>
        <taxon>OSLEUM clade</taxon>
        <taxon>Ostropomycetidae</taxon>
        <taxon>Ostropales</taxon>
        <taxon>Graphidaceae</taxon>
        <taxon>Gomphilloideae</taxon>
        <taxon>Gomphillus</taxon>
    </lineage>
</organism>
<dbReference type="AlphaFoldDB" id="A0A8H3EDQ5"/>
<keyword evidence="8" id="KW-0072">Autophagy</keyword>
<dbReference type="EMBL" id="CAJPDQ010000002">
    <property type="protein sequence ID" value="CAF9905231.1"/>
    <property type="molecule type" value="Genomic_DNA"/>
</dbReference>
<keyword evidence="7" id="KW-0653">Protein transport</keyword>
<keyword evidence="5" id="KW-0963">Cytoplasm</keyword>
<reference evidence="12" key="1">
    <citation type="submission" date="2021-03" db="EMBL/GenBank/DDBJ databases">
        <authorList>
            <person name="Tagirdzhanova G."/>
        </authorList>
    </citation>
    <scope>NUCLEOTIDE SEQUENCE</scope>
</reference>
<evidence type="ECO:0000256" key="10">
    <source>
        <dbReference type="ARBA" id="ARBA00033139"/>
    </source>
</evidence>
<evidence type="ECO:0000256" key="1">
    <source>
        <dbReference type="ARBA" id="ARBA00004496"/>
    </source>
</evidence>
<comment type="caution">
    <text evidence="12">The sequence shown here is derived from an EMBL/GenBank/DDBJ whole genome shotgun (WGS) entry which is preliminary data.</text>
</comment>
<evidence type="ECO:0000313" key="13">
    <source>
        <dbReference type="Proteomes" id="UP000664169"/>
    </source>
</evidence>
<dbReference type="GO" id="GO:0005829">
    <property type="term" value="C:cytosol"/>
    <property type="evidence" value="ECO:0007669"/>
    <property type="project" value="TreeGrafter"/>
</dbReference>
<evidence type="ECO:0000256" key="8">
    <source>
        <dbReference type="ARBA" id="ARBA00023006"/>
    </source>
</evidence>
<evidence type="ECO:0000256" key="4">
    <source>
        <dbReference type="ARBA" id="ARBA00022448"/>
    </source>
</evidence>
<dbReference type="Proteomes" id="UP000664169">
    <property type="component" value="Unassembled WGS sequence"/>
</dbReference>
<dbReference type="GO" id="GO:0019776">
    <property type="term" value="F:Atg8-family ligase activity"/>
    <property type="evidence" value="ECO:0007669"/>
    <property type="project" value="TreeGrafter"/>
</dbReference>
<dbReference type="PANTHER" id="PTHR12866">
    <property type="entry name" value="UBIQUITIN-LIKE-CONJUGATING ENZYME ATG3"/>
    <property type="match status" value="1"/>
</dbReference>
<comment type="similarity">
    <text evidence="2">Belongs to the ATG3 family.</text>
</comment>
<comment type="subcellular location">
    <subcellularLocation>
        <location evidence="1">Cytoplasm</location>
    </subcellularLocation>
</comment>
<dbReference type="GO" id="GO:0015031">
    <property type="term" value="P:protein transport"/>
    <property type="evidence" value="ECO:0007669"/>
    <property type="project" value="UniProtKB-KW"/>
</dbReference>
<dbReference type="GO" id="GO:0044804">
    <property type="term" value="P:nucleophagy"/>
    <property type="evidence" value="ECO:0007669"/>
    <property type="project" value="TreeGrafter"/>
</dbReference>
<sequence>MQHLPGLRSTIDSLRDRFAPVRHTSTFRKTGEITPEEFLAAGDYLVHKFPSWAWSAADSASKQVSYLPREKQYLVTKHVPCNRRVNSDDFVGGEEKLIFLGGGKDDEVGDEWVSTGGGDDKGMAGVVAEKRHTAAATATAAAAQTTEEDTEEEEEIPDMDASDDDVAVVREQHGGASGNGPSRTYNLYVTYTPYYRTPRLYLSGFNSQHTPLPPIQMLDDIVGDYSEKTVTLEDFPFFESPIKMASVHPCRHAAVMKVLLERADAAVKLRRVRQREKDKGGQAAVAAGIASAGPGLEGLVERVSTLDVGGKGTESAVAATSKSHEKEGDEWEVLQADDDGMGGEGEEAAIQVHQYVVVFLKFMASVTPGIEHDFTMGV</sequence>